<dbReference type="Pfam" id="PF11951">
    <property type="entry name" value="Fungal_trans_2"/>
    <property type="match status" value="1"/>
</dbReference>
<evidence type="ECO:0000256" key="4">
    <source>
        <dbReference type="ARBA" id="ARBA00023125"/>
    </source>
</evidence>
<dbReference type="GO" id="GO:0045944">
    <property type="term" value="P:positive regulation of transcription by RNA polymerase II"/>
    <property type="evidence" value="ECO:0007669"/>
    <property type="project" value="TreeGrafter"/>
</dbReference>
<keyword evidence="10" id="KW-1185">Reference proteome</keyword>
<dbReference type="Gene3D" id="4.10.240.10">
    <property type="entry name" value="Zn(2)-C6 fungal-type DNA-binding domain"/>
    <property type="match status" value="1"/>
</dbReference>
<dbReference type="GO" id="GO:0005634">
    <property type="term" value="C:nucleus"/>
    <property type="evidence" value="ECO:0007669"/>
    <property type="project" value="UniProtKB-SubCell"/>
</dbReference>
<dbReference type="AlphaFoldDB" id="A0A194VHU1"/>
<feature type="domain" description="Zn(2)-C6 fungal-type" evidence="8">
    <location>
        <begin position="17"/>
        <end position="45"/>
    </location>
</feature>
<evidence type="ECO:0000256" key="3">
    <source>
        <dbReference type="ARBA" id="ARBA00023015"/>
    </source>
</evidence>
<dbReference type="GO" id="GO:0000976">
    <property type="term" value="F:transcription cis-regulatory region binding"/>
    <property type="evidence" value="ECO:0007669"/>
    <property type="project" value="TreeGrafter"/>
</dbReference>
<evidence type="ECO:0000259" key="8">
    <source>
        <dbReference type="PROSITE" id="PS50048"/>
    </source>
</evidence>
<dbReference type="PROSITE" id="PS00463">
    <property type="entry name" value="ZN2_CY6_FUNGAL_1"/>
    <property type="match status" value="1"/>
</dbReference>
<keyword evidence="6" id="KW-0539">Nucleus</keyword>
<organism evidence="9 10">
    <name type="scientific">Cytospora mali</name>
    <name type="common">Apple Valsa canker fungus</name>
    <name type="synonym">Valsa mali</name>
    <dbReference type="NCBI Taxonomy" id="578113"/>
    <lineage>
        <taxon>Eukaryota</taxon>
        <taxon>Fungi</taxon>
        <taxon>Dikarya</taxon>
        <taxon>Ascomycota</taxon>
        <taxon>Pezizomycotina</taxon>
        <taxon>Sordariomycetes</taxon>
        <taxon>Sordariomycetidae</taxon>
        <taxon>Diaporthales</taxon>
        <taxon>Cytosporaceae</taxon>
        <taxon>Cytospora</taxon>
    </lineage>
</organism>
<dbReference type="SMART" id="SM00066">
    <property type="entry name" value="GAL4"/>
    <property type="match status" value="1"/>
</dbReference>
<gene>
    <name evidence="9" type="ORF">VM1G_10435</name>
</gene>
<name>A0A194VHU1_CYTMA</name>
<evidence type="ECO:0000256" key="1">
    <source>
        <dbReference type="ARBA" id="ARBA00004123"/>
    </source>
</evidence>
<keyword evidence="2" id="KW-0862">Zinc</keyword>
<evidence type="ECO:0000256" key="6">
    <source>
        <dbReference type="ARBA" id="ARBA00023242"/>
    </source>
</evidence>
<dbReference type="InterPro" id="IPR036864">
    <property type="entry name" value="Zn2-C6_fun-type_DNA-bd_sf"/>
</dbReference>
<dbReference type="InterPro" id="IPR001138">
    <property type="entry name" value="Zn2Cys6_DnaBD"/>
</dbReference>
<keyword evidence="4" id="KW-0238">DNA-binding</keyword>
<dbReference type="Proteomes" id="UP000078559">
    <property type="component" value="Unassembled WGS sequence"/>
</dbReference>
<dbReference type="GO" id="GO:0000981">
    <property type="term" value="F:DNA-binding transcription factor activity, RNA polymerase II-specific"/>
    <property type="evidence" value="ECO:0007669"/>
    <property type="project" value="InterPro"/>
</dbReference>
<dbReference type="PANTHER" id="PTHR37534:SF51">
    <property type="entry name" value="ACRIFLAVINE SENSITIVITY CONTROL PROTEIN ACR-2"/>
    <property type="match status" value="1"/>
</dbReference>
<dbReference type="PANTHER" id="PTHR37534">
    <property type="entry name" value="TRANSCRIPTIONAL ACTIVATOR PROTEIN UGA3"/>
    <property type="match status" value="1"/>
</dbReference>
<keyword evidence="3" id="KW-0805">Transcription regulation</keyword>
<evidence type="ECO:0000256" key="2">
    <source>
        <dbReference type="ARBA" id="ARBA00022833"/>
    </source>
</evidence>
<sequence>MTVPTTAQRSITPPTKACHNCRRNRLRCDRSVPQCQKCSSKGDQCQGYGRLLRWTNAAAVKGKLAEQVGQRPHAPLMERQTRNNSDHPNLRLQTGENSKSEVRVPVYPVKSALVDPLLNDLSPQHRLYISHFSNVVCQDLVSFDQRDHTNPFRSVITLLGTFDYLREIILATSAVHMVTLRRSRNHPHQRELIDALAAKGRAYRLLRQALDHLDAASRPIVFIAVVFFINFDLIDSGRGSWKTHIEAAGKLIASIQQSVSAPAVASSIPPSVAQLADIVIADCITYHILGSGFAGPEEEEDDDDDDKPTTMSAAFAGIDVPATLQRAAAFSYGCYPPSMLDILSKASRLVSGRDAVEAGDLIDQLRGMDVRAWVYGIEGLSPNDELEFRVSMAGAHRTATCLYIVLAVPDVMDHRPDLVNDNSVESLTQEVLHHLAFVPVDHALAKGLIWPTFMAGAQTEDLASRQWCLGRMQRIWQSTPWICPWGYIESAINMLQRVWETRDRKLKDGNQGGMNWLQELKATADQVLIV</sequence>
<dbReference type="Pfam" id="PF00172">
    <property type="entry name" value="Zn_clus"/>
    <property type="match status" value="1"/>
</dbReference>
<evidence type="ECO:0000313" key="9">
    <source>
        <dbReference type="EMBL" id="KUI63704.1"/>
    </source>
</evidence>
<dbReference type="SMR" id="A0A194VHU1"/>
<dbReference type="EMBL" id="KN796114">
    <property type="protein sequence ID" value="KUI63704.1"/>
    <property type="molecule type" value="Genomic_DNA"/>
</dbReference>
<proteinExistence type="predicted"/>
<dbReference type="InterPro" id="IPR021858">
    <property type="entry name" value="Fun_TF"/>
</dbReference>
<dbReference type="CDD" id="cd00067">
    <property type="entry name" value="GAL4"/>
    <property type="match status" value="1"/>
</dbReference>
<protein>
    <submittedName>
        <fullName evidence="9">Acriflavine sensitivity control protein acr-2</fullName>
    </submittedName>
</protein>
<dbReference type="OrthoDB" id="5380854at2759"/>
<dbReference type="SUPFAM" id="SSF57701">
    <property type="entry name" value="Zn2/Cys6 DNA-binding domain"/>
    <property type="match status" value="1"/>
</dbReference>
<accession>A0A194VHU1</accession>
<evidence type="ECO:0000256" key="5">
    <source>
        <dbReference type="ARBA" id="ARBA00023163"/>
    </source>
</evidence>
<dbReference type="PROSITE" id="PS50048">
    <property type="entry name" value="ZN2_CY6_FUNGAL_2"/>
    <property type="match status" value="1"/>
</dbReference>
<dbReference type="GO" id="GO:0008270">
    <property type="term" value="F:zinc ion binding"/>
    <property type="evidence" value="ECO:0007669"/>
    <property type="project" value="InterPro"/>
</dbReference>
<reference evidence="9" key="1">
    <citation type="submission" date="2014-12" db="EMBL/GenBank/DDBJ databases">
        <title>Genome Sequence of Valsa Canker Pathogens Uncovers a Specific Adaption of Colonization on Woody Bark.</title>
        <authorList>
            <person name="Yin Z."/>
            <person name="Liu H."/>
            <person name="Gao X."/>
            <person name="Li Z."/>
            <person name="Song N."/>
            <person name="Ke X."/>
            <person name="Dai Q."/>
            <person name="Wu Y."/>
            <person name="Sun Y."/>
            <person name="Xu J.-R."/>
            <person name="Kang Z.K."/>
            <person name="Wang L."/>
            <person name="Huang L."/>
        </authorList>
    </citation>
    <scope>NUCLEOTIDE SEQUENCE [LARGE SCALE GENOMIC DNA]</scope>
    <source>
        <strain evidence="9">03-8</strain>
    </source>
</reference>
<evidence type="ECO:0000313" key="10">
    <source>
        <dbReference type="Proteomes" id="UP000078559"/>
    </source>
</evidence>
<feature type="compositionally biased region" description="Basic and acidic residues" evidence="7">
    <location>
        <begin position="79"/>
        <end position="89"/>
    </location>
</feature>
<evidence type="ECO:0000256" key="7">
    <source>
        <dbReference type="SAM" id="MobiDB-lite"/>
    </source>
</evidence>
<comment type="subcellular location">
    <subcellularLocation>
        <location evidence="1">Nucleus</location>
    </subcellularLocation>
</comment>
<keyword evidence="5" id="KW-0804">Transcription</keyword>
<feature type="region of interest" description="Disordered" evidence="7">
    <location>
        <begin position="68"/>
        <end position="98"/>
    </location>
</feature>